<evidence type="ECO:0000313" key="2">
    <source>
        <dbReference type="Proteomes" id="UP000276133"/>
    </source>
</evidence>
<dbReference type="EMBL" id="REGN01008594">
    <property type="protein sequence ID" value="RNA03204.1"/>
    <property type="molecule type" value="Genomic_DNA"/>
</dbReference>
<protein>
    <submittedName>
        <fullName evidence="1">Uncharacterized protein</fullName>
    </submittedName>
</protein>
<comment type="caution">
    <text evidence="1">The sequence shown here is derived from an EMBL/GenBank/DDBJ whole genome shotgun (WGS) entry which is preliminary data.</text>
</comment>
<keyword evidence="2" id="KW-1185">Reference proteome</keyword>
<reference evidence="1 2" key="1">
    <citation type="journal article" date="2018" name="Sci. Rep.">
        <title>Genomic signatures of local adaptation to the degree of environmental predictability in rotifers.</title>
        <authorList>
            <person name="Franch-Gras L."/>
            <person name="Hahn C."/>
            <person name="Garcia-Roger E.M."/>
            <person name="Carmona M.J."/>
            <person name="Serra M."/>
            <person name="Gomez A."/>
        </authorList>
    </citation>
    <scope>NUCLEOTIDE SEQUENCE [LARGE SCALE GENOMIC DNA]</scope>
    <source>
        <strain evidence="1">HYR1</strain>
    </source>
</reference>
<organism evidence="1 2">
    <name type="scientific">Brachionus plicatilis</name>
    <name type="common">Marine rotifer</name>
    <name type="synonym">Brachionus muelleri</name>
    <dbReference type="NCBI Taxonomy" id="10195"/>
    <lineage>
        <taxon>Eukaryota</taxon>
        <taxon>Metazoa</taxon>
        <taxon>Spiralia</taxon>
        <taxon>Gnathifera</taxon>
        <taxon>Rotifera</taxon>
        <taxon>Eurotatoria</taxon>
        <taxon>Monogononta</taxon>
        <taxon>Pseudotrocha</taxon>
        <taxon>Ploima</taxon>
        <taxon>Brachionidae</taxon>
        <taxon>Brachionus</taxon>
    </lineage>
</organism>
<gene>
    <name evidence="1" type="ORF">BpHYR1_009718</name>
</gene>
<name>A0A3M7PW60_BRAPC</name>
<accession>A0A3M7PW60</accession>
<proteinExistence type="predicted"/>
<dbReference type="Proteomes" id="UP000276133">
    <property type="component" value="Unassembled WGS sequence"/>
</dbReference>
<dbReference type="AlphaFoldDB" id="A0A3M7PW60"/>
<sequence>MLNYKQICLIHNFIINKDKKNIEKALMISAFFKEAIPGVSNAKGIESCSLEGIERMSKSTTFFCLFKL</sequence>
<evidence type="ECO:0000313" key="1">
    <source>
        <dbReference type="EMBL" id="RNA03204.1"/>
    </source>
</evidence>